<dbReference type="Proteomes" id="UP000054926">
    <property type="component" value="Unassembled WGS sequence"/>
</dbReference>
<gene>
    <name evidence="1" type="ORF">Lste_1375</name>
</gene>
<reference evidence="1 2" key="1">
    <citation type="submission" date="2015-11" db="EMBL/GenBank/DDBJ databases">
        <title>Genomic analysis of 38 Legionella species identifies large and diverse effector repertoires.</title>
        <authorList>
            <person name="Burstein D."/>
            <person name="Amaro F."/>
            <person name="Zusman T."/>
            <person name="Lifshitz Z."/>
            <person name="Cohen O."/>
            <person name="Gilbert J.A."/>
            <person name="Pupko T."/>
            <person name="Shuman H.A."/>
            <person name="Segal G."/>
        </authorList>
    </citation>
    <scope>NUCLEOTIDE SEQUENCE [LARGE SCALE GENOMIC DNA]</scope>
    <source>
        <strain evidence="1 2">IMVS3376</strain>
    </source>
</reference>
<evidence type="ECO:0000313" key="1">
    <source>
        <dbReference type="EMBL" id="KTD68217.1"/>
    </source>
</evidence>
<dbReference type="PATRIC" id="fig|947033.5.peg.1464"/>
<evidence type="ECO:0000313" key="2">
    <source>
        <dbReference type="Proteomes" id="UP000054926"/>
    </source>
</evidence>
<dbReference type="EMBL" id="LNYY01000019">
    <property type="protein sequence ID" value="KTD68217.1"/>
    <property type="molecule type" value="Genomic_DNA"/>
</dbReference>
<protein>
    <submittedName>
        <fullName evidence="1">Uncharacterized protein</fullName>
    </submittedName>
</protein>
<organism evidence="1 2">
    <name type="scientific">Legionella steelei</name>
    <dbReference type="NCBI Taxonomy" id="947033"/>
    <lineage>
        <taxon>Bacteria</taxon>
        <taxon>Pseudomonadati</taxon>
        <taxon>Pseudomonadota</taxon>
        <taxon>Gammaproteobacteria</taxon>
        <taxon>Legionellales</taxon>
        <taxon>Legionellaceae</taxon>
        <taxon>Legionella</taxon>
    </lineage>
</organism>
<proteinExistence type="predicted"/>
<name>A0A0W0ZGT3_9GAMM</name>
<comment type="caution">
    <text evidence="1">The sequence shown here is derived from an EMBL/GenBank/DDBJ whole genome shotgun (WGS) entry which is preliminary data.</text>
</comment>
<dbReference type="AlphaFoldDB" id="A0A0W0ZGT3"/>
<sequence>MYNTRIEIDSSSFDNQLCSTINQIDLFYQAFERQYKTQGNGELNFLRSYVAGHSVFRKDILDDSKNILDILRHSPPKNSEELKIFFKRTIYELQSKCEHSNSSESSLLKLIKKISSNLESINSHEFKENTNTSLGK</sequence>
<dbReference type="RefSeq" id="WP_058510332.1">
    <property type="nucleotide sequence ID" value="NZ_LNYY01000019.1"/>
</dbReference>
<keyword evidence="2" id="KW-1185">Reference proteome</keyword>
<accession>A0A0W0ZGT3</accession>